<name>A0A0E9W0X2_ANGAN</name>
<reference evidence="2" key="2">
    <citation type="journal article" date="2015" name="Fish Shellfish Immunol.">
        <title>Early steps in the European eel (Anguilla anguilla)-Vibrio vulnificus interaction in the gills: Role of the RtxA13 toxin.</title>
        <authorList>
            <person name="Callol A."/>
            <person name="Pajuelo D."/>
            <person name="Ebbesson L."/>
            <person name="Teles M."/>
            <person name="MacKenzie S."/>
            <person name="Amaro C."/>
        </authorList>
    </citation>
    <scope>NUCLEOTIDE SEQUENCE</scope>
</reference>
<keyword evidence="1" id="KW-0812">Transmembrane</keyword>
<dbReference type="AlphaFoldDB" id="A0A0E9W0X2"/>
<accession>A0A0E9W0X2</accession>
<sequence length="47" mass="5428">MYKHTHFSLSSSLHFIFSTNMFYGVQVIYMTFTLLSSGFCVNRIASL</sequence>
<protein>
    <submittedName>
        <fullName evidence="2">Uncharacterized protein</fullName>
    </submittedName>
</protein>
<reference evidence="2" key="1">
    <citation type="submission" date="2014-11" db="EMBL/GenBank/DDBJ databases">
        <authorList>
            <person name="Amaro Gonzalez C."/>
        </authorList>
    </citation>
    <scope>NUCLEOTIDE SEQUENCE</scope>
</reference>
<dbReference type="EMBL" id="GBXM01025449">
    <property type="protein sequence ID" value="JAH83128.1"/>
    <property type="molecule type" value="Transcribed_RNA"/>
</dbReference>
<proteinExistence type="predicted"/>
<keyword evidence="1" id="KW-1133">Transmembrane helix</keyword>
<evidence type="ECO:0000313" key="2">
    <source>
        <dbReference type="EMBL" id="JAH83128.1"/>
    </source>
</evidence>
<organism evidence="2">
    <name type="scientific">Anguilla anguilla</name>
    <name type="common">European freshwater eel</name>
    <name type="synonym">Muraena anguilla</name>
    <dbReference type="NCBI Taxonomy" id="7936"/>
    <lineage>
        <taxon>Eukaryota</taxon>
        <taxon>Metazoa</taxon>
        <taxon>Chordata</taxon>
        <taxon>Craniata</taxon>
        <taxon>Vertebrata</taxon>
        <taxon>Euteleostomi</taxon>
        <taxon>Actinopterygii</taxon>
        <taxon>Neopterygii</taxon>
        <taxon>Teleostei</taxon>
        <taxon>Anguilliformes</taxon>
        <taxon>Anguillidae</taxon>
        <taxon>Anguilla</taxon>
    </lineage>
</organism>
<evidence type="ECO:0000256" key="1">
    <source>
        <dbReference type="SAM" id="Phobius"/>
    </source>
</evidence>
<keyword evidence="1" id="KW-0472">Membrane</keyword>
<feature type="transmembrane region" description="Helical" evidence="1">
    <location>
        <begin position="20"/>
        <end position="41"/>
    </location>
</feature>